<dbReference type="EMBL" id="QJKD01000003">
    <property type="protein sequence ID" value="PXX54977.1"/>
    <property type="molecule type" value="Genomic_DNA"/>
</dbReference>
<proteinExistence type="predicted"/>
<keyword evidence="3" id="KW-1185">Reference proteome</keyword>
<protein>
    <submittedName>
        <fullName evidence="2">Uncharacterized protein</fullName>
    </submittedName>
</protein>
<feature type="compositionally biased region" description="Basic and acidic residues" evidence="1">
    <location>
        <begin position="424"/>
        <end position="447"/>
    </location>
</feature>
<evidence type="ECO:0000313" key="3">
    <source>
        <dbReference type="Proteomes" id="UP000248057"/>
    </source>
</evidence>
<dbReference type="AlphaFoldDB" id="A0A2V3Y7N6"/>
<feature type="compositionally biased region" description="Basic and acidic residues" evidence="1">
    <location>
        <begin position="480"/>
        <end position="507"/>
    </location>
</feature>
<name>A0A2V3Y7N6_9FIRM</name>
<dbReference type="GeneID" id="86060543"/>
<gene>
    <name evidence="2" type="ORF">DFR60_10327</name>
</gene>
<dbReference type="RefSeq" id="WP_110322105.1">
    <property type="nucleotide sequence ID" value="NZ_QJKD01000003.1"/>
</dbReference>
<comment type="caution">
    <text evidence="2">The sequence shown here is derived from an EMBL/GenBank/DDBJ whole genome shotgun (WGS) entry which is preliminary data.</text>
</comment>
<organism evidence="2 3">
    <name type="scientific">Hungatella effluvii</name>
    <dbReference type="NCBI Taxonomy" id="1096246"/>
    <lineage>
        <taxon>Bacteria</taxon>
        <taxon>Bacillati</taxon>
        <taxon>Bacillota</taxon>
        <taxon>Clostridia</taxon>
        <taxon>Lachnospirales</taxon>
        <taxon>Lachnospiraceae</taxon>
        <taxon>Hungatella</taxon>
    </lineage>
</organism>
<evidence type="ECO:0000256" key="1">
    <source>
        <dbReference type="SAM" id="MobiDB-lite"/>
    </source>
</evidence>
<sequence length="507" mass="57142">MDHKYDFQLFEFSDELKTALRQYRESEIRLERYLDEFEQTIPHPEGKSDRRDLTEMIHLEPGKTPEEEKAYVREFILDLESGDPERKKKSLDQLFNKADAYDPRKLDLSCMSGRDGERREPGKLTGSERDFMKLVEDFRRGQAIPMKLRENPDYAAGRYQSPAAREAVEMKHRYATVGATMYMTQVLMLNGFNQTLDSVVPYPILSSTDNAKAASVAAQRYDNYVTGLEHSAPDRKITFSLSPDQANLYGLDKQLAAGNVSPEIKMNAVDMFNSSLGAIYNDGDYQERLEAAGANQFDLIHINGKSAGELFGEKYKGLPDAEQERMMKAEIMGAVMSGKTHIDVVNIDRDAAGKLTAVTTPVHPDLHAYDRLEKQTEHGRLHRMLDWGPGRIRTRADMIDRMEKNLAGREPLTRESERRLNEKLAKFNESAKDTPAAGKREEKEAAAKKGISLSELEKGGKQAAWKSASAPKPLQSHPKLSGERGISGHRETSKTETKDRSRGIPGK</sequence>
<dbReference type="Proteomes" id="UP000248057">
    <property type="component" value="Unassembled WGS sequence"/>
</dbReference>
<evidence type="ECO:0000313" key="2">
    <source>
        <dbReference type="EMBL" id="PXX54977.1"/>
    </source>
</evidence>
<accession>A0A2V3Y7N6</accession>
<feature type="region of interest" description="Disordered" evidence="1">
    <location>
        <begin position="424"/>
        <end position="507"/>
    </location>
</feature>
<reference evidence="2 3" key="1">
    <citation type="submission" date="2018-05" db="EMBL/GenBank/DDBJ databases">
        <title>Genomic Encyclopedia of Type Strains, Phase IV (KMG-IV): sequencing the most valuable type-strain genomes for metagenomic binning, comparative biology and taxonomic classification.</title>
        <authorList>
            <person name="Goeker M."/>
        </authorList>
    </citation>
    <scope>NUCLEOTIDE SEQUENCE [LARGE SCALE GENOMIC DNA]</scope>
    <source>
        <strain evidence="2 3">DSM 24995</strain>
    </source>
</reference>